<dbReference type="InterPro" id="IPR011330">
    <property type="entry name" value="Glyco_hydro/deAcase_b/a-brl"/>
</dbReference>
<dbReference type="NCBIfam" id="NF003816">
    <property type="entry name" value="PRK05406.1-5"/>
    <property type="match status" value="1"/>
</dbReference>
<dbReference type="EC" id="3.5.2.9" evidence="1"/>
<keyword evidence="1" id="KW-0067">ATP-binding</keyword>
<name>A0A7X0RLI6_9BACL</name>
<evidence type="ECO:0000256" key="1">
    <source>
        <dbReference type="HAMAP-Rule" id="MF_00691"/>
    </source>
</evidence>
<dbReference type="SUPFAM" id="SSF88713">
    <property type="entry name" value="Glycoside hydrolase/deacetylase"/>
    <property type="match status" value="1"/>
</dbReference>
<organism evidence="2 3">
    <name type="scientific">Cohnella nanjingensis</name>
    <dbReference type="NCBI Taxonomy" id="1387779"/>
    <lineage>
        <taxon>Bacteria</taxon>
        <taxon>Bacillati</taxon>
        <taxon>Bacillota</taxon>
        <taxon>Bacilli</taxon>
        <taxon>Bacillales</taxon>
        <taxon>Paenibacillaceae</taxon>
        <taxon>Cohnella</taxon>
    </lineage>
</organism>
<dbReference type="CDD" id="cd10787">
    <property type="entry name" value="LamB_YcsF_like"/>
    <property type="match status" value="1"/>
</dbReference>
<dbReference type="HAMAP" id="MF_00691">
    <property type="entry name" value="PxpA"/>
    <property type="match status" value="1"/>
</dbReference>
<accession>A0A7X0RLI6</accession>
<keyword evidence="1" id="KW-0547">Nucleotide-binding</keyword>
<comment type="catalytic activity">
    <reaction evidence="1">
        <text>5-oxo-L-proline + ATP + 2 H2O = L-glutamate + ADP + phosphate + H(+)</text>
        <dbReference type="Rhea" id="RHEA:10348"/>
        <dbReference type="ChEBI" id="CHEBI:15377"/>
        <dbReference type="ChEBI" id="CHEBI:15378"/>
        <dbReference type="ChEBI" id="CHEBI:29985"/>
        <dbReference type="ChEBI" id="CHEBI:30616"/>
        <dbReference type="ChEBI" id="CHEBI:43474"/>
        <dbReference type="ChEBI" id="CHEBI:58402"/>
        <dbReference type="ChEBI" id="CHEBI:456216"/>
        <dbReference type="EC" id="3.5.2.9"/>
    </reaction>
</comment>
<dbReference type="Proteomes" id="UP000547209">
    <property type="component" value="Unassembled WGS sequence"/>
</dbReference>
<sequence>MRPRTVDLNCDLGEGYGAYRSGDDAALIAIVSSANIACGYHAGDAHTMRASVAACVERGVAIGAHPGLPDRLGFGRREMQVTAQEVEDFVLHQAGALQAFARAAGSRVAHVKPHGALYHMASRREELAEAVVRAAKALDERIAIVGPGGSALLRAAEAHGLRAIAEGFADRAYLADGSLAPRSMPGAVLDDPERARKQALDMLERGCVATADGAVAAVKAQTICVHGDTPGAATFAAALRRGLEDAGYAIGAR</sequence>
<gene>
    <name evidence="1" type="primary">pxpA</name>
    <name evidence="2" type="ORF">H7C19_03430</name>
</gene>
<dbReference type="Pfam" id="PF03746">
    <property type="entry name" value="LamB_YcsF"/>
    <property type="match status" value="1"/>
</dbReference>
<protein>
    <recommendedName>
        <fullName evidence="1">5-oxoprolinase subunit A</fullName>
        <shortName evidence="1">5-OPase subunit A</shortName>
        <ecNumber evidence="1">3.5.2.9</ecNumber>
    </recommendedName>
    <alternativeName>
        <fullName evidence="1">5-oxoprolinase (ATP-hydrolyzing) subunit A</fullName>
    </alternativeName>
</protein>
<keyword evidence="3" id="KW-1185">Reference proteome</keyword>
<dbReference type="PANTHER" id="PTHR30292:SF0">
    <property type="entry name" value="5-OXOPROLINASE SUBUNIT A"/>
    <property type="match status" value="1"/>
</dbReference>
<dbReference type="PANTHER" id="PTHR30292">
    <property type="entry name" value="UNCHARACTERIZED PROTEIN YBGL-RELATED"/>
    <property type="match status" value="1"/>
</dbReference>
<dbReference type="NCBIfam" id="NF003814">
    <property type="entry name" value="PRK05406.1-3"/>
    <property type="match status" value="1"/>
</dbReference>
<dbReference type="GO" id="GO:0005975">
    <property type="term" value="P:carbohydrate metabolic process"/>
    <property type="evidence" value="ECO:0007669"/>
    <property type="project" value="InterPro"/>
</dbReference>
<dbReference type="GO" id="GO:0005524">
    <property type="term" value="F:ATP binding"/>
    <property type="evidence" value="ECO:0007669"/>
    <property type="project" value="UniProtKB-UniRule"/>
</dbReference>
<dbReference type="RefSeq" id="WP_185141176.1">
    <property type="nucleotide sequence ID" value="NZ_JACJVP010000004.1"/>
</dbReference>
<keyword evidence="1" id="KW-0378">Hydrolase</keyword>
<comment type="subunit">
    <text evidence="1">Forms a complex composed of PxpA, PxpB and PxpC.</text>
</comment>
<proteinExistence type="inferred from homology"/>
<comment type="function">
    <text evidence="1">Catalyzes the cleavage of 5-oxoproline to form L-glutamate coupled to the hydrolysis of ATP to ADP and inorganic phosphate.</text>
</comment>
<evidence type="ECO:0000313" key="3">
    <source>
        <dbReference type="Proteomes" id="UP000547209"/>
    </source>
</evidence>
<evidence type="ECO:0000313" key="2">
    <source>
        <dbReference type="EMBL" id="MBB6669734.1"/>
    </source>
</evidence>
<comment type="caution">
    <text evidence="2">The sequence shown here is derived from an EMBL/GenBank/DDBJ whole genome shotgun (WGS) entry which is preliminary data.</text>
</comment>
<dbReference type="InterPro" id="IPR005501">
    <property type="entry name" value="LamB/YcsF/PxpA-like"/>
</dbReference>
<dbReference type="AlphaFoldDB" id="A0A7X0RLI6"/>
<dbReference type="Gene3D" id="3.20.20.370">
    <property type="entry name" value="Glycoside hydrolase/deacetylase"/>
    <property type="match status" value="1"/>
</dbReference>
<dbReference type="GO" id="GO:0017168">
    <property type="term" value="F:5-oxoprolinase (ATP-hydrolyzing) activity"/>
    <property type="evidence" value="ECO:0007669"/>
    <property type="project" value="UniProtKB-UniRule"/>
</dbReference>
<reference evidence="2 3" key="1">
    <citation type="submission" date="2020-08" db="EMBL/GenBank/DDBJ databases">
        <title>Cohnella phylogeny.</title>
        <authorList>
            <person name="Dunlap C."/>
        </authorList>
    </citation>
    <scope>NUCLEOTIDE SEQUENCE [LARGE SCALE GENOMIC DNA]</scope>
    <source>
        <strain evidence="2 3">DSM 28246</strain>
    </source>
</reference>
<dbReference type="EMBL" id="JACJVP010000004">
    <property type="protein sequence ID" value="MBB6669734.1"/>
    <property type="molecule type" value="Genomic_DNA"/>
</dbReference>
<comment type="similarity">
    <text evidence="1">Belongs to the LamB/PxpA family.</text>
</comment>